<proteinExistence type="predicted"/>
<name>A0ABP0JEB8_9DINO</name>
<keyword evidence="3" id="KW-1185">Reference proteome</keyword>
<protein>
    <submittedName>
        <fullName evidence="2">Uncharacterized protein</fullName>
    </submittedName>
</protein>
<comment type="caution">
    <text evidence="2">The sequence shown here is derived from an EMBL/GenBank/DDBJ whole genome shotgun (WGS) entry which is preliminary data.</text>
</comment>
<evidence type="ECO:0000256" key="1">
    <source>
        <dbReference type="SAM" id="Coils"/>
    </source>
</evidence>
<dbReference type="Proteomes" id="UP001642484">
    <property type="component" value="Unassembled WGS sequence"/>
</dbReference>
<feature type="coiled-coil region" evidence="1">
    <location>
        <begin position="409"/>
        <end position="436"/>
    </location>
</feature>
<organism evidence="2 3">
    <name type="scientific">Durusdinium trenchii</name>
    <dbReference type="NCBI Taxonomy" id="1381693"/>
    <lineage>
        <taxon>Eukaryota</taxon>
        <taxon>Sar</taxon>
        <taxon>Alveolata</taxon>
        <taxon>Dinophyceae</taxon>
        <taxon>Suessiales</taxon>
        <taxon>Symbiodiniaceae</taxon>
        <taxon>Durusdinium</taxon>
    </lineage>
</organism>
<evidence type="ECO:0000313" key="3">
    <source>
        <dbReference type="Proteomes" id="UP001642484"/>
    </source>
</evidence>
<keyword evidence="1" id="KW-0175">Coiled coil</keyword>
<dbReference type="EMBL" id="CAXAMN010005191">
    <property type="protein sequence ID" value="CAK9012750.1"/>
    <property type="molecule type" value="Genomic_DNA"/>
</dbReference>
<sequence length="831" mass="93066">MVMDAFKDPERSKLSVEKMFNFLTEAMTIHGKKLVHAPMPDLSKLGGESVSTQVPLEAIVIAKPDDGLPCIADFQTTCLSFIFNGSRLYREPIDLYVIPSHDSEPPKLGVKKGTSCLLLLLIASDLDPISAKELCVAAQDLVLPLLHSFEGIFNLPVCISAATDHEQLSFESIQLSTQGAERQRKDIMKLSLRFEILLKEQRCLPENDGLNDGELLKQIVDRYNSYRANTAIKRWQLSGDQLQAISNIVTGMCQDARDLIRVHLDFEKWEESGYNESLLRSRRHRLNESPKNVSADWQRILTVSEDSQIMAFTVYNYWWGLNARKVKRTMRNRLRWSEEVWNRHIDRCCVVTWALDACKPNPDIPWLQSNFLDPRDYNQDLDALLLGKPKLTPEMTSMWQDCVGKQILKKSATAASKDMSTEVEDAEERLRNAEYDVCITSLASDYKEAVNFNLKRTKALGAFQRRVMSDAAQKFEGADISKLHNLGFVDVTKFGRLSAVEIDEVALDVMLELQESAYLDWKNARGHMANTTPKFGAEPDVTEITTPTRPTLKLRAMSADGHLQIPEAVRKKWLADPIHSILALMFVDLGKPAVENATATEVEDAPPKMTAEEFKQKFPEIKISVTLNMGQNVVLHCVEGGQLFLTTAAKFRLVGVNANNPKPLLCYAGGTWISDNAKAKDYLSKPTNEDKVVLEEQAQGQPAQDSAPTTLFNLMLTLEKRGILDFAVTGHKVQRLCQFNVLRDLLDKDAVMDVVPATPIAEPDNFVESGNAKADAPPNLQQKRARQPHVGLPVHLEKEAAVDDKHADDANVSEENAHSLAFIGSLFAFLQ</sequence>
<gene>
    <name evidence="2" type="ORF">CCMP2556_LOCUS10981</name>
</gene>
<reference evidence="2 3" key="1">
    <citation type="submission" date="2024-02" db="EMBL/GenBank/DDBJ databases">
        <authorList>
            <person name="Chen Y."/>
            <person name="Shah S."/>
            <person name="Dougan E. K."/>
            <person name="Thang M."/>
            <person name="Chan C."/>
        </authorList>
    </citation>
    <scope>NUCLEOTIDE SEQUENCE [LARGE SCALE GENOMIC DNA]</scope>
</reference>
<evidence type="ECO:0000313" key="2">
    <source>
        <dbReference type="EMBL" id="CAK9012750.1"/>
    </source>
</evidence>
<accession>A0ABP0JEB8</accession>